<feature type="domain" description="CCHC-type" evidence="2">
    <location>
        <begin position="59"/>
        <end position="72"/>
    </location>
</feature>
<gene>
    <name evidence="3" type="primary">AVEN_262897_1</name>
    <name evidence="3" type="ORF">NPIL_186201</name>
</gene>
<dbReference type="InterPro" id="IPR036875">
    <property type="entry name" value="Znf_CCHC_sf"/>
</dbReference>
<comment type="caution">
    <text evidence="3">The sequence shown here is derived from an EMBL/GenBank/DDBJ whole genome shotgun (WGS) entry which is preliminary data.</text>
</comment>
<keyword evidence="1" id="KW-0863">Zinc-finger</keyword>
<dbReference type="GO" id="GO:0008270">
    <property type="term" value="F:zinc ion binding"/>
    <property type="evidence" value="ECO:0007669"/>
    <property type="project" value="UniProtKB-KW"/>
</dbReference>
<dbReference type="Gene3D" id="4.10.60.10">
    <property type="entry name" value="Zinc finger, CCHC-type"/>
    <property type="match status" value="1"/>
</dbReference>
<accession>A0A8X6MNG9</accession>
<organism evidence="3 4">
    <name type="scientific">Nephila pilipes</name>
    <name type="common">Giant wood spider</name>
    <name type="synonym">Nephila maculata</name>
    <dbReference type="NCBI Taxonomy" id="299642"/>
    <lineage>
        <taxon>Eukaryota</taxon>
        <taxon>Metazoa</taxon>
        <taxon>Ecdysozoa</taxon>
        <taxon>Arthropoda</taxon>
        <taxon>Chelicerata</taxon>
        <taxon>Arachnida</taxon>
        <taxon>Araneae</taxon>
        <taxon>Araneomorphae</taxon>
        <taxon>Entelegynae</taxon>
        <taxon>Araneoidea</taxon>
        <taxon>Nephilidae</taxon>
        <taxon>Nephila</taxon>
    </lineage>
</organism>
<dbReference type="EMBL" id="BMAW01000572">
    <property type="protein sequence ID" value="GFS69637.1"/>
    <property type="molecule type" value="Genomic_DNA"/>
</dbReference>
<evidence type="ECO:0000313" key="3">
    <source>
        <dbReference type="EMBL" id="GFS69637.1"/>
    </source>
</evidence>
<evidence type="ECO:0000259" key="2">
    <source>
        <dbReference type="PROSITE" id="PS50158"/>
    </source>
</evidence>
<dbReference type="SUPFAM" id="SSF57756">
    <property type="entry name" value="Retrovirus zinc finger-like domains"/>
    <property type="match status" value="1"/>
</dbReference>
<keyword evidence="1" id="KW-0479">Metal-binding</keyword>
<sequence>MSLAFVEGPLDIRESLAAQYFVDAIRDEDTQHSMRMKKLLNNCITEKKNATRQNPYTTCWQCNRKGHLQRDCQAIKPNQENYAKAVFGWGRRLPF</sequence>
<dbReference type="PROSITE" id="PS50158">
    <property type="entry name" value="ZF_CCHC"/>
    <property type="match status" value="1"/>
</dbReference>
<proteinExistence type="predicted"/>
<dbReference type="SMART" id="SM00343">
    <property type="entry name" value="ZnF_C2HC"/>
    <property type="match status" value="1"/>
</dbReference>
<keyword evidence="4" id="KW-1185">Reference proteome</keyword>
<dbReference type="AlphaFoldDB" id="A0A8X6MNG9"/>
<dbReference type="GO" id="GO:0003676">
    <property type="term" value="F:nucleic acid binding"/>
    <property type="evidence" value="ECO:0007669"/>
    <property type="project" value="InterPro"/>
</dbReference>
<evidence type="ECO:0000313" key="4">
    <source>
        <dbReference type="Proteomes" id="UP000887013"/>
    </source>
</evidence>
<keyword evidence="1" id="KW-0862">Zinc</keyword>
<reference evidence="3" key="1">
    <citation type="submission" date="2020-08" db="EMBL/GenBank/DDBJ databases">
        <title>Multicomponent nature underlies the extraordinary mechanical properties of spider dragline silk.</title>
        <authorList>
            <person name="Kono N."/>
            <person name="Nakamura H."/>
            <person name="Mori M."/>
            <person name="Yoshida Y."/>
            <person name="Ohtoshi R."/>
            <person name="Malay A.D."/>
            <person name="Moran D.A.P."/>
            <person name="Tomita M."/>
            <person name="Numata K."/>
            <person name="Arakawa K."/>
        </authorList>
    </citation>
    <scope>NUCLEOTIDE SEQUENCE</scope>
</reference>
<dbReference type="InterPro" id="IPR001878">
    <property type="entry name" value="Znf_CCHC"/>
</dbReference>
<evidence type="ECO:0000256" key="1">
    <source>
        <dbReference type="PROSITE-ProRule" id="PRU00047"/>
    </source>
</evidence>
<protein>
    <submittedName>
        <fullName evidence="3">CCHC-type domain-containing protein</fullName>
    </submittedName>
</protein>
<dbReference type="Proteomes" id="UP000887013">
    <property type="component" value="Unassembled WGS sequence"/>
</dbReference>
<name>A0A8X6MNG9_NEPPI</name>